<organism evidence="1 2">
    <name type="scientific">Peronosclerospora sorghi</name>
    <dbReference type="NCBI Taxonomy" id="230839"/>
    <lineage>
        <taxon>Eukaryota</taxon>
        <taxon>Sar</taxon>
        <taxon>Stramenopiles</taxon>
        <taxon>Oomycota</taxon>
        <taxon>Peronosporomycetes</taxon>
        <taxon>Peronosporales</taxon>
        <taxon>Peronosporaceae</taxon>
        <taxon>Peronosclerospora</taxon>
    </lineage>
</organism>
<keyword evidence="2" id="KW-1185">Reference proteome</keyword>
<name>A0ACC0WNH1_9STRA</name>
<sequence length="274" mass="30994">MGMVLQRLYVLWLTLGYKSDETCQDLLKYFKDPSDKALQGLPARTRSRVHRFHFPSQLEVFTSASSKSTMTKKEQVGIPSTTPASKPSFVSESDYNDEYVTVLTPDQKTLTPNTPNVDFDSNGLRMNEWIMNLKDADLRTAYYWWVCCCPCIPLAQLETRLGLNSFWIGLLFDLCSYTGRALFLALTLVNLVHGYFVSFIINLGLFVVCVLSVAHRVTRVRMQTRERLDITGSAKDDRTMSCLSSASVIRQIAVQLKCDQVHLGAPATLRAYHV</sequence>
<proteinExistence type="predicted"/>
<accession>A0ACC0WNH1</accession>
<dbReference type="EMBL" id="CM047589">
    <property type="protein sequence ID" value="KAI9919932.1"/>
    <property type="molecule type" value="Genomic_DNA"/>
</dbReference>
<evidence type="ECO:0000313" key="2">
    <source>
        <dbReference type="Proteomes" id="UP001163321"/>
    </source>
</evidence>
<gene>
    <name evidence="1" type="ORF">PsorP6_016082</name>
</gene>
<reference evidence="1 2" key="1">
    <citation type="journal article" date="2022" name="bioRxiv">
        <title>The genome of the oomycete Peronosclerospora sorghi, a cosmopolitan pathogen of maize and sorghum, is inflated with dispersed pseudogenes.</title>
        <authorList>
            <person name="Fletcher K."/>
            <person name="Martin F."/>
            <person name="Isakeit T."/>
            <person name="Cavanaugh K."/>
            <person name="Magill C."/>
            <person name="Michelmore R."/>
        </authorList>
    </citation>
    <scope>NUCLEOTIDE SEQUENCE [LARGE SCALE GENOMIC DNA]</scope>
    <source>
        <strain evidence="1">P6</strain>
    </source>
</reference>
<protein>
    <submittedName>
        <fullName evidence="1">Uncharacterized protein</fullName>
    </submittedName>
</protein>
<dbReference type="Proteomes" id="UP001163321">
    <property type="component" value="Chromosome 10"/>
</dbReference>
<comment type="caution">
    <text evidence="1">The sequence shown here is derived from an EMBL/GenBank/DDBJ whole genome shotgun (WGS) entry which is preliminary data.</text>
</comment>
<evidence type="ECO:0000313" key="1">
    <source>
        <dbReference type="EMBL" id="KAI9919932.1"/>
    </source>
</evidence>